<organism evidence="1 2">
    <name type="scientific">Helianthus annuus</name>
    <name type="common">Common sunflower</name>
    <dbReference type="NCBI Taxonomy" id="4232"/>
    <lineage>
        <taxon>Eukaryota</taxon>
        <taxon>Viridiplantae</taxon>
        <taxon>Streptophyta</taxon>
        <taxon>Embryophyta</taxon>
        <taxon>Tracheophyta</taxon>
        <taxon>Spermatophyta</taxon>
        <taxon>Magnoliopsida</taxon>
        <taxon>eudicotyledons</taxon>
        <taxon>Gunneridae</taxon>
        <taxon>Pentapetalae</taxon>
        <taxon>asterids</taxon>
        <taxon>campanulids</taxon>
        <taxon>Asterales</taxon>
        <taxon>Asteraceae</taxon>
        <taxon>Asteroideae</taxon>
        <taxon>Heliantheae alliance</taxon>
        <taxon>Heliantheae</taxon>
        <taxon>Helianthus</taxon>
    </lineage>
</organism>
<accession>A0A9K3NE22</accession>
<proteinExistence type="predicted"/>
<keyword evidence="2" id="KW-1185">Reference proteome</keyword>
<sequence length="50" mass="5795">MDATMAIKTTILKLKALISFIDCECDFYVDLFVVVWLHRNVKLNSRGFKS</sequence>
<protein>
    <submittedName>
        <fullName evidence="1">Uncharacterized protein</fullName>
    </submittedName>
</protein>
<dbReference type="AlphaFoldDB" id="A0A9K3NE22"/>
<gene>
    <name evidence="1" type="ORF">HanXRQr2_Chr08g0347001</name>
</gene>
<dbReference type="Proteomes" id="UP000215914">
    <property type="component" value="Unassembled WGS sequence"/>
</dbReference>
<dbReference type="Gramene" id="mRNA:HanXRQr2_Chr08g0347001">
    <property type="protein sequence ID" value="CDS:HanXRQr2_Chr08g0347001.1"/>
    <property type="gene ID" value="HanXRQr2_Chr08g0347001"/>
</dbReference>
<evidence type="ECO:0000313" key="1">
    <source>
        <dbReference type="EMBL" id="KAF5796058.1"/>
    </source>
</evidence>
<reference evidence="1" key="1">
    <citation type="journal article" date="2017" name="Nature">
        <title>The sunflower genome provides insights into oil metabolism, flowering and Asterid evolution.</title>
        <authorList>
            <person name="Badouin H."/>
            <person name="Gouzy J."/>
            <person name="Grassa C.J."/>
            <person name="Murat F."/>
            <person name="Staton S.E."/>
            <person name="Cottret L."/>
            <person name="Lelandais-Briere C."/>
            <person name="Owens G.L."/>
            <person name="Carrere S."/>
            <person name="Mayjonade B."/>
            <person name="Legrand L."/>
            <person name="Gill N."/>
            <person name="Kane N.C."/>
            <person name="Bowers J.E."/>
            <person name="Hubner S."/>
            <person name="Bellec A."/>
            <person name="Berard A."/>
            <person name="Berges H."/>
            <person name="Blanchet N."/>
            <person name="Boniface M.C."/>
            <person name="Brunel D."/>
            <person name="Catrice O."/>
            <person name="Chaidir N."/>
            <person name="Claudel C."/>
            <person name="Donnadieu C."/>
            <person name="Faraut T."/>
            <person name="Fievet G."/>
            <person name="Helmstetter N."/>
            <person name="King M."/>
            <person name="Knapp S.J."/>
            <person name="Lai Z."/>
            <person name="Le Paslier M.C."/>
            <person name="Lippi Y."/>
            <person name="Lorenzon L."/>
            <person name="Mandel J.R."/>
            <person name="Marage G."/>
            <person name="Marchand G."/>
            <person name="Marquand E."/>
            <person name="Bret-Mestries E."/>
            <person name="Morien E."/>
            <person name="Nambeesan S."/>
            <person name="Nguyen T."/>
            <person name="Pegot-Espagnet P."/>
            <person name="Pouilly N."/>
            <person name="Raftis F."/>
            <person name="Sallet E."/>
            <person name="Schiex T."/>
            <person name="Thomas J."/>
            <person name="Vandecasteele C."/>
            <person name="Vares D."/>
            <person name="Vear F."/>
            <person name="Vautrin S."/>
            <person name="Crespi M."/>
            <person name="Mangin B."/>
            <person name="Burke J.M."/>
            <person name="Salse J."/>
            <person name="Munos S."/>
            <person name="Vincourt P."/>
            <person name="Rieseberg L.H."/>
            <person name="Langlade N.B."/>
        </authorList>
    </citation>
    <scope>NUCLEOTIDE SEQUENCE</scope>
    <source>
        <tissue evidence="1">Leaves</tissue>
    </source>
</reference>
<dbReference type="EMBL" id="MNCJ02000323">
    <property type="protein sequence ID" value="KAF5796058.1"/>
    <property type="molecule type" value="Genomic_DNA"/>
</dbReference>
<comment type="caution">
    <text evidence="1">The sequence shown here is derived from an EMBL/GenBank/DDBJ whole genome shotgun (WGS) entry which is preliminary data.</text>
</comment>
<name>A0A9K3NE22_HELAN</name>
<evidence type="ECO:0000313" key="2">
    <source>
        <dbReference type="Proteomes" id="UP000215914"/>
    </source>
</evidence>
<reference evidence="1" key="2">
    <citation type="submission" date="2020-06" db="EMBL/GenBank/DDBJ databases">
        <title>Helianthus annuus Genome sequencing and assembly Release 2.</title>
        <authorList>
            <person name="Gouzy J."/>
            <person name="Langlade N."/>
            <person name="Munos S."/>
        </authorList>
    </citation>
    <scope>NUCLEOTIDE SEQUENCE</scope>
    <source>
        <tissue evidence="1">Leaves</tissue>
    </source>
</reference>